<dbReference type="KEGG" id="rub:GBA63_18365"/>
<dbReference type="EMBL" id="CP045119">
    <property type="protein sequence ID" value="QIN84386.1"/>
    <property type="molecule type" value="Genomic_DNA"/>
</dbReference>
<dbReference type="Proteomes" id="UP000501452">
    <property type="component" value="Chromosome"/>
</dbReference>
<accession>A0A6G8QD21</accession>
<dbReference type="InterPro" id="IPR008792">
    <property type="entry name" value="PQQD"/>
</dbReference>
<dbReference type="Pfam" id="PF05402">
    <property type="entry name" value="PqqD"/>
    <property type="match status" value="1"/>
</dbReference>
<proteinExistence type="predicted"/>
<dbReference type="InterPro" id="IPR041881">
    <property type="entry name" value="PqqD_sf"/>
</dbReference>
<name>A0A6G8QD21_9ACTN</name>
<reference evidence="1 2" key="1">
    <citation type="submission" date="2019-10" db="EMBL/GenBank/DDBJ databases">
        <title>Rubrobacter sp nov SCSIO 52090 isolated from a deep-sea sediment in the South China Sea.</title>
        <authorList>
            <person name="Chen R.W."/>
        </authorList>
    </citation>
    <scope>NUCLEOTIDE SEQUENCE [LARGE SCALE GENOMIC DNA]</scope>
    <source>
        <strain evidence="1 2">SCSIO 52909</strain>
    </source>
</reference>
<organism evidence="1 2">
    <name type="scientific">Rubrobacter tropicus</name>
    <dbReference type="NCBI Taxonomy" id="2653851"/>
    <lineage>
        <taxon>Bacteria</taxon>
        <taxon>Bacillati</taxon>
        <taxon>Actinomycetota</taxon>
        <taxon>Rubrobacteria</taxon>
        <taxon>Rubrobacterales</taxon>
        <taxon>Rubrobacteraceae</taxon>
        <taxon>Rubrobacter</taxon>
    </lineage>
</organism>
<dbReference type="Gene3D" id="1.10.10.1150">
    <property type="entry name" value="Coenzyme PQQ synthesis protein D (PqqD)"/>
    <property type="match status" value="1"/>
</dbReference>
<sequence length="96" mass="10653">MRKTASMDSAVVAAEDQVFSDIGGEVAILDLKGGTYYGLDAVGVRIWNLVQRPRKIVEVRDELLAEYEVDAKRCERDLLDFISALESEGLVEVTHP</sequence>
<evidence type="ECO:0000313" key="1">
    <source>
        <dbReference type="EMBL" id="QIN84386.1"/>
    </source>
</evidence>
<dbReference type="AlphaFoldDB" id="A0A6G8QD21"/>
<gene>
    <name evidence="1" type="ORF">GBA63_18365</name>
</gene>
<protein>
    <submittedName>
        <fullName evidence="1">PqqD family peptide modification chaperone</fullName>
    </submittedName>
</protein>
<keyword evidence="2" id="KW-1185">Reference proteome</keyword>
<evidence type="ECO:0000313" key="2">
    <source>
        <dbReference type="Proteomes" id="UP000501452"/>
    </source>
</evidence>